<dbReference type="AlphaFoldDB" id="A0A3A8IXP4"/>
<accession>A0A3A8IXP4</accession>
<gene>
    <name evidence="1" type="ORF">D7V88_21670</name>
</gene>
<sequence>MGIPVTLVSFYVGERGPEGDALVSIDIDSDPSPIPDTMGAVDPLLETFRYRFGFQETRPDVGLFDEEPALYWEVSSLPDSVFCLEMMNAAAAILRRLSLDGYLVSRECVAGYARHDLLLSDPKNQRELIQRQLRTTLRDPGTRSAFAALCYASPTGRQSLLELAAGT</sequence>
<dbReference type="EMBL" id="RAVZ01000153">
    <property type="protein sequence ID" value="RKG84530.1"/>
    <property type="molecule type" value="Genomic_DNA"/>
</dbReference>
<organism evidence="1 2">
    <name type="scientific">Corallococcus terminator</name>
    <dbReference type="NCBI Taxonomy" id="2316733"/>
    <lineage>
        <taxon>Bacteria</taxon>
        <taxon>Pseudomonadati</taxon>
        <taxon>Myxococcota</taxon>
        <taxon>Myxococcia</taxon>
        <taxon>Myxococcales</taxon>
        <taxon>Cystobacterineae</taxon>
        <taxon>Myxococcaceae</taxon>
        <taxon>Corallococcus</taxon>
    </lineage>
</organism>
<proteinExistence type="predicted"/>
<dbReference type="Proteomes" id="UP000268094">
    <property type="component" value="Unassembled WGS sequence"/>
</dbReference>
<name>A0A3A8IXP4_9BACT</name>
<protein>
    <submittedName>
        <fullName evidence="1">Uncharacterized protein</fullName>
    </submittedName>
</protein>
<evidence type="ECO:0000313" key="1">
    <source>
        <dbReference type="EMBL" id="RKG84530.1"/>
    </source>
</evidence>
<comment type="caution">
    <text evidence="1">The sequence shown here is derived from an EMBL/GenBank/DDBJ whole genome shotgun (WGS) entry which is preliminary data.</text>
</comment>
<keyword evidence="2" id="KW-1185">Reference proteome</keyword>
<reference evidence="2" key="1">
    <citation type="submission" date="2018-09" db="EMBL/GenBank/DDBJ databases">
        <authorList>
            <person name="Livingstone P.G."/>
            <person name="Whitworth D.E."/>
        </authorList>
    </citation>
    <scope>NUCLEOTIDE SEQUENCE [LARGE SCALE GENOMIC DNA]</scope>
    <source>
        <strain evidence="2">CA054A</strain>
    </source>
</reference>
<evidence type="ECO:0000313" key="2">
    <source>
        <dbReference type="Proteomes" id="UP000268094"/>
    </source>
</evidence>